<feature type="transmembrane region" description="Helical" evidence="1">
    <location>
        <begin position="340"/>
        <end position="360"/>
    </location>
</feature>
<reference evidence="2 3" key="1">
    <citation type="submission" date="2020-03" db="EMBL/GenBank/DDBJ databases">
        <title>Metabolic flexibility allows generalist bacteria to become dominant in a frequently disturbed ecosystem.</title>
        <authorList>
            <person name="Chen Y.-J."/>
            <person name="Leung P.M."/>
            <person name="Bay S.K."/>
            <person name="Hugenholtz P."/>
            <person name="Kessler A.J."/>
            <person name="Shelley G."/>
            <person name="Waite D.W."/>
            <person name="Cook P.L."/>
            <person name="Greening C."/>
        </authorList>
    </citation>
    <scope>NUCLEOTIDE SEQUENCE [LARGE SCALE GENOMIC DNA]</scope>
    <source>
        <strain evidence="2">SS_bin_28</strain>
    </source>
</reference>
<dbReference type="AlphaFoldDB" id="A0A7Y2EBS1"/>
<evidence type="ECO:0000313" key="3">
    <source>
        <dbReference type="Proteomes" id="UP000547674"/>
    </source>
</evidence>
<accession>A0A7Y2EBS1</accession>
<evidence type="ECO:0000256" key="1">
    <source>
        <dbReference type="SAM" id="Phobius"/>
    </source>
</evidence>
<keyword evidence="1" id="KW-1133">Transmembrane helix</keyword>
<dbReference type="PROSITE" id="PS51257">
    <property type="entry name" value="PROKAR_LIPOPROTEIN"/>
    <property type="match status" value="1"/>
</dbReference>
<feature type="transmembrane region" description="Helical" evidence="1">
    <location>
        <begin position="308"/>
        <end position="328"/>
    </location>
</feature>
<organism evidence="2 3">
    <name type="scientific">Eiseniibacteriota bacterium</name>
    <dbReference type="NCBI Taxonomy" id="2212470"/>
    <lineage>
        <taxon>Bacteria</taxon>
        <taxon>Candidatus Eiseniibacteriota</taxon>
    </lineage>
</organism>
<keyword evidence="1" id="KW-0472">Membrane</keyword>
<proteinExistence type="predicted"/>
<sequence>MKIRLPYLLLALGGAAACLFSMLAATGGKLSMPLDDAFIFFQYAKELANGSPFSYQAGDPTTTGATSLLTVFIDALGYLVGFRGEAMIVFALILGIVCFAWSLASAHRLGERLCPQVPWGPPLLLFFTGPLLWAAYSGMDLPLFMALSLAMAAEWPAANEKPRFRFFIFGALLGLARPDGLILIMAALALRLFQGRPSVLWLLPLAGAGLPFLVQWLMTGSPQSASMDVKSVLNKPDWTFSEWLVQAVAHFTYVVKGIFGGAEIGDSKLMAANNRSGAGLYLMPFALFWLLVGLFPKAWVELRERKPGLGALLLSWIALALIAQCLTVPSHWHWNRYLMTLYIFAIPGMALGMARAGHWVETLWPEMRTGDGARFLVVVMLLLSLPSTVYFVIAYGRNSADIRFQHIDLANRLNAMDAVNAKTIVAVHDVGALKYFGNYKVLDIEGLGSRIFQKASRLESAGVWEALESLPPASRPDYFAVYSNWYDSDFLAMHAARFNQRQFRPSIAAGNPLQVYQANWRYAGVGETPEDPAVKTLLAGCRAVVNLDISDLQSEHDAQYHYRILDGAYDNVFQVRALGSGATAVEGGRIISGGESFKASGLRPGSRAILVSRTHTPFRLFVQVNGDDVGEWSGAPPQGQSWQETVFDFEVPSGDGDVEINLISGDPHHSAYGSFHYWVYQCP</sequence>
<feature type="transmembrane region" description="Helical" evidence="1">
    <location>
        <begin position="164"/>
        <end position="193"/>
    </location>
</feature>
<feature type="transmembrane region" description="Helical" evidence="1">
    <location>
        <begin position="61"/>
        <end position="80"/>
    </location>
</feature>
<name>A0A7Y2EBS1_UNCEI</name>
<comment type="caution">
    <text evidence="2">The sequence shown here is derived from an EMBL/GenBank/DDBJ whole genome shotgun (WGS) entry which is preliminary data.</text>
</comment>
<dbReference type="EMBL" id="JABDJR010000362">
    <property type="protein sequence ID" value="NNF06909.1"/>
    <property type="molecule type" value="Genomic_DNA"/>
</dbReference>
<protein>
    <submittedName>
        <fullName evidence="2">Uncharacterized protein</fullName>
    </submittedName>
</protein>
<feature type="transmembrane region" description="Helical" evidence="1">
    <location>
        <begin position="124"/>
        <end position="152"/>
    </location>
</feature>
<gene>
    <name evidence="2" type="ORF">HKN21_09120</name>
</gene>
<feature type="transmembrane region" description="Helical" evidence="1">
    <location>
        <begin position="199"/>
        <end position="218"/>
    </location>
</feature>
<feature type="transmembrane region" description="Helical" evidence="1">
    <location>
        <begin position="87"/>
        <end position="104"/>
    </location>
</feature>
<feature type="transmembrane region" description="Helical" evidence="1">
    <location>
        <begin position="278"/>
        <end position="296"/>
    </location>
</feature>
<dbReference type="Proteomes" id="UP000547674">
    <property type="component" value="Unassembled WGS sequence"/>
</dbReference>
<keyword evidence="1" id="KW-0812">Transmembrane</keyword>
<feature type="transmembrane region" description="Helical" evidence="1">
    <location>
        <begin position="372"/>
        <end position="393"/>
    </location>
</feature>
<evidence type="ECO:0000313" key="2">
    <source>
        <dbReference type="EMBL" id="NNF06909.1"/>
    </source>
</evidence>